<dbReference type="PANTHER" id="PTHR24300:SF403">
    <property type="entry name" value="CYTOCHROME P450 306A1"/>
    <property type="match status" value="1"/>
</dbReference>
<feature type="chain" id="PRO_5008130230" description="Cytochrome P450" evidence="6">
    <location>
        <begin position="22"/>
        <end position="515"/>
    </location>
</feature>
<keyword evidence="4" id="KW-0560">Oxidoreductase</keyword>
<evidence type="ECO:0008006" key="9">
    <source>
        <dbReference type="Google" id="ProtNLM"/>
    </source>
</evidence>
<reference evidence="7" key="2">
    <citation type="submission" date="2020-05" db="UniProtKB">
        <authorList>
            <consortium name="EnsemblMetazoa"/>
        </authorList>
    </citation>
    <scope>IDENTIFICATION</scope>
    <source>
        <strain evidence="7">WRAIR2</strain>
    </source>
</reference>
<dbReference type="GO" id="GO:0006805">
    <property type="term" value="P:xenobiotic metabolic process"/>
    <property type="evidence" value="ECO:0007669"/>
    <property type="project" value="TreeGrafter"/>
</dbReference>
<dbReference type="SUPFAM" id="SSF48264">
    <property type="entry name" value="Cytochrome P450"/>
    <property type="match status" value="1"/>
</dbReference>
<dbReference type="Proteomes" id="UP000075884">
    <property type="component" value="Unassembled WGS sequence"/>
</dbReference>
<dbReference type="PRINTS" id="PR00385">
    <property type="entry name" value="P450"/>
</dbReference>
<evidence type="ECO:0000256" key="1">
    <source>
        <dbReference type="ARBA" id="ARBA00010617"/>
    </source>
</evidence>
<keyword evidence="6" id="KW-0732">Signal</keyword>
<dbReference type="InterPro" id="IPR036396">
    <property type="entry name" value="Cyt_P450_sf"/>
</dbReference>
<keyword evidence="4" id="KW-0503">Monooxygenase</keyword>
<comment type="cofactor">
    <cofactor evidence="5">
        <name>heme</name>
        <dbReference type="ChEBI" id="CHEBI:30413"/>
    </cofactor>
</comment>
<keyword evidence="8" id="KW-1185">Reference proteome</keyword>
<dbReference type="InterPro" id="IPR002401">
    <property type="entry name" value="Cyt_P450_E_grp-I"/>
</dbReference>
<dbReference type="STRING" id="7168.A0A182NN31"/>
<dbReference type="GO" id="GO:0005737">
    <property type="term" value="C:cytoplasm"/>
    <property type="evidence" value="ECO:0007669"/>
    <property type="project" value="TreeGrafter"/>
</dbReference>
<dbReference type="GO" id="GO:0005506">
    <property type="term" value="F:iron ion binding"/>
    <property type="evidence" value="ECO:0007669"/>
    <property type="project" value="InterPro"/>
</dbReference>
<dbReference type="GO" id="GO:0016712">
    <property type="term" value="F:oxidoreductase activity, acting on paired donors, with incorporation or reduction of molecular oxygen, reduced flavin or flavoprotein as one donor, and incorporation of one atom of oxygen"/>
    <property type="evidence" value="ECO:0007669"/>
    <property type="project" value="TreeGrafter"/>
</dbReference>
<dbReference type="GO" id="GO:0008395">
    <property type="term" value="F:steroid hydroxylase activity"/>
    <property type="evidence" value="ECO:0007669"/>
    <property type="project" value="TreeGrafter"/>
</dbReference>
<reference evidence="8" key="1">
    <citation type="submission" date="2013-03" db="EMBL/GenBank/DDBJ databases">
        <title>The Genome Sequence of Anopheles dirus WRAIR2.</title>
        <authorList>
            <consortium name="The Broad Institute Genomics Platform"/>
            <person name="Neafsey D.E."/>
            <person name="Walton C."/>
            <person name="Walker B."/>
            <person name="Young S.K."/>
            <person name="Zeng Q."/>
            <person name="Gargeya S."/>
            <person name="Fitzgerald M."/>
            <person name="Haas B."/>
            <person name="Abouelleil A."/>
            <person name="Allen A.W."/>
            <person name="Alvarado L."/>
            <person name="Arachchi H.M."/>
            <person name="Berlin A.M."/>
            <person name="Chapman S.B."/>
            <person name="Gainer-Dewar J."/>
            <person name="Goldberg J."/>
            <person name="Griggs A."/>
            <person name="Gujja S."/>
            <person name="Hansen M."/>
            <person name="Howarth C."/>
            <person name="Imamovic A."/>
            <person name="Ireland A."/>
            <person name="Larimer J."/>
            <person name="McCowan C."/>
            <person name="Murphy C."/>
            <person name="Pearson M."/>
            <person name="Poon T.W."/>
            <person name="Priest M."/>
            <person name="Roberts A."/>
            <person name="Saif S."/>
            <person name="Shea T."/>
            <person name="Sisk P."/>
            <person name="Sykes S."/>
            <person name="Wortman J."/>
            <person name="Nusbaum C."/>
            <person name="Birren B."/>
        </authorList>
    </citation>
    <scope>NUCLEOTIDE SEQUENCE [LARGE SCALE GENOMIC DNA]</scope>
    <source>
        <strain evidence="8">WRAIR2</strain>
    </source>
</reference>
<evidence type="ECO:0000256" key="3">
    <source>
        <dbReference type="ARBA" id="ARBA00023004"/>
    </source>
</evidence>
<dbReference type="FunFam" id="1.10.630.10:FF:000070">
    <property type="entry name" value="cytochrome P450 18a1"/>
    <property type="match status" value="1"/>
</dbReference>
<evidence type="ECO:0000256" key="6">
    <source>
        <dbReference type="SAM" id="SignalP"/>
    </source>
</evidence>
<feature type="signal peptide" evidence="6">
    <location>
        <begin position="1"/>
        <end position="21"/>
    </location>
</feature>
<dbReference type="PRINTS" id="PR00463">
    <property type="entry name" value="EP450I"/>
</dbReference>
<dbReference type="Gene3D" id="1.10.630.10">
    <property type="entry name" value="Cytochrome P450"/>
    <property type="match status" value="1"/>
</dbReference>
<sequence length="515" mass="58495">MLTIILVLVFIIGCLISSVYSRRGKPPGPYGLPFIGYLPFIDAHSPYKTFTRLSHRYGTIYGLWMGQVYTVVLTNHTLIRTVLAKEETTGRAPLFITHGIMGGSGLICAQGDLWRDQRRLSIEWLRRLGMIKYGPSRLDLERRIISGLNELLKDIDNSAMTDQGINPSAAIHHTLGNLMNDLVFGKKYEKNDAIWKYLQHLQEEGVKHIGVSMAVNFLPFLRHLPATRRTIDFLLTGKSKTHTIYDEIIAEKRNRLCTPDPSYPDQEECILKCFLKEAAKRQETGRPDAAFCNDTQLRHLMADLFGAGVDTTFSTIRWALLYIALYPTVQHRLREELRQRLASNESPSLNDVEAMPYLRATIAEVQRIRTVVPVGIPHGTTKEIIIDGYTIPANTMIMPLIWAVHMNPTLFDAPNTFKPERFLDAEGRFTTPSYFLPFQVGKRMCLGDELARNILHIYIAQIVLHYEWFEIAPQDACSLDLTGTCGITLTPPDYRIVFSKFCVASFCTCFLDFGK</sequence>
<dbReference type="InterPro" id="IPR050182">
    <property type="entry name" value="Cytochrome_P450_fam2"/>
</dbReference>
<evidence type="ECO:0000256" key="2">
    <source>
        <dbReference type="ARBA" id="ARBA00022723"/>
    </source>
</evidence>
<dbReference type="Pfam" id="PF00067">
    <property type="entry name" value="p450"/>
    <property type="match status" value="1"/>
</dbReference>
<feature type="binding site" description="axial binding residue" evidence="5">
    <location>
        <position position="445"/>
    </location>
    <ligand>
        <name>heme</name>
        <dbReference type="ChEBI" id="CHEBI:30413"/>
    </ligand>
    <ligandPart>
        <name>Fe</name>
        <dbReference type="ChEBI" id="CHEBI:18248"/>
    </ligandPart>
</feature>
<protein>
    <recommendedName>
        <fullName evidence="9">Cytochrome P450</fullName>
    </recommendedName>
</protein>
<keyword evidence="3 5" id="KW-0408">Iron</keyword>
<dbReference type="GO" id="GO:0020037">
    <property type="term" value="F:heme binding"/>
    <property type="evidence" value="ECO:0007669"/>
    <property type="project" value="InterPro"/>
</dbReference>
<proteinExistence type="inferred from homology"/>
<dbReference type="VEuPathDB" id="VectorBase:ADIR009066"/>
<dbReference type="PANTHER" id="PTHR24300">
    <property type="entry name" value="CYTOCHROME P450 508A4-RELATED"/>
    <property type="match status" value="1"/>
</dbReference>
<keyword evidence="2 5" id="KW-0479">Metal-binding</keyword>
<dbReference type="EnsemblMetazoa" id="ADIR009066-RA">
    <property type="protein sequence ID" value="ADIR009066-PA"/>
    <property type="gene ID" value="ADIR009066"/>
</dbReference>
<dbReference type="InterPro" id="IPR001128">
    <property type="entry name" value="Cyt_P450"/>
</dbReference>
<evidence type="ECO:0000256" key="4">
    <source>
        <dbReference type="ARBA" id="ARBA00023033"/>
    </source>
</evidence>
<comment type="similarity">
    <text evidence="1">Belongs to the cytochrome P450 family.</text>
</comment>
<dbReference type="AlphaFoldDB" id="A0A182NN31"/>
<evidence type="ECO:0000256" key="5">
    <source>
        <dbReference type="PIRSR" id="PIRSR602401-1"/>
    </source>
</evidence>
<name>A0A182NN31_9DIPT</name>
<evidence type="ECO:0000313" key="7">
    <source>
        <dbReference type="EnsemblMetazoa" id="ADIR009066-PA"/>
    </source>
</evidence>
<organism evidence="7 8">
    <name type="scientific">Anopheles dirus</name>
    <dbReference type="NCBI Taxonomy" id="7168"/>
    <lineage>
        <taxon>Eukaryota</taxon>
        <taxon>Metazoa</taxon>
        <taxon>Ecdysozoa</taxon>
        <taxon>Arthropoda</taxon>
        <taxon>Hexapoda</taxon>
        <taxon>Insecta</taxon>
        <taxon>Pterygota</taxon>
        <taxon>Neoptera</taxon>
        <taxon>Endopterygota</taxon>
        <taxon>Diptera</taxon>
        <taxon>Nematocera</taxon>
        <taxon>Culicoidea</taxon>
        <taxon>Culicidae</taxon>
        <taxon>Anophelinae</taxon>
        <taxon>Anopheles</taxon>
    </lineage>
</organism>
<dbReference type="GO" id="GO:0006082">
    <property type="term" value="P:organic acid metabolic process"/>
    <property type="evidence" value="ECO:0007669"/>
    <property type="project" value="TreeGrafter"/>
</dbReference>
<keyword evidence="5" id="KW-0349">Heme</keyword>
<accession>A0A182NN31</accession>
<evidence type="ECO:0000313" key="8">
    <source>
        <dbReference type="Proteomes" id="UP000075884"/>
    </source>
</evidence>